<feature type="domain" description="C2H2-type" evidence="17">
    <location>
        <begin position="383"/>
        <end position="410"/>
    </location>
</feature>
<evidence type="ECO:0000259" key="17">
    <source>
        <dbReference type="PROSITE" id="PS50157"/>
    </source>
</evidence>
<evidence type="ECO:0000256" key="8">
    <source>
        <dbReference type="ARBA" id="ARBA00022723"/>
    </source>
</evidence>
<protein>
    <recommendedName>
        <fullName evidence="6">Protein hunchback</fullName>
    </recommendedName>
</protein>
<evidence type="ECO:0000256" key="16">
    <source>
        <dbReference type="PROSITE-ProRule" id="PRU00042"/>
    </source>
</evidence>
<comment type="similarity">
    <text evidence="4">Belongs to the krueppel C2H2-type zinc-finger protein family.</text>
</comment>
<dbReference type="InterPro" id="IPR036236">
    <property type="entry name" value="Znf_C2H2_sf"/>
</dbReference>
<keyword evidence="8" id="KW-0479">Metal-binding</keyword>
<keyword evidence="11" id="KW-0862">Zinc</keyword>
<dbReference type="EMBL" id="CAJHNJ030000023">
    <property type="protein sequence ID" value="CAG9120357.1"/>
    <property type="molecule type" value="Genomic_DNA"/>
</dbReference>
<accession>A0A8S4EW52</accession>
<dbReference type="GO" id="GO:0035282">
    <property type="term" value="P:segmentation"/>
    <property type="evidence" value="ECO:0007669"/>
    <property type="project" value="UniProtKB-KW"/>
</dbReference>
<sequence>MEDDIDIEEHDLLNNPALGGVFPDLTILKSEIVDFNISTETPTKTQVPERNENQLDGTLASNSGSLLPVCTTHDIDVKPDIICIGIDAQGYNRDSSDIAKKRRLATLSDSEDTDVKPNLLCTDIDDTKTLVSNNLSESDRIVHQVYSNRIKLNSGIDVNSILELDYNNIKKEDICYDTEPDAVITINSYGENSRRITILEKYLQVNVVLTDCYTSLLNNNCYCAQCAVLFPTTEAYSEHYTSTHTKTTNLTKVSASLVTCNQIIYTCEKSFVCDTCKKTYNNKSHLKRHMLVHTGKRPFQCDLCSKTYNQSNHLKTHKLLHTGEKPFKCETCKKTFDRISNLKIHMLTHSGKKPFECETCKKKFMRMNYLKMHRSLHTREKAFECGTCKKTFRHYTTLKRHKLIHTGEKPFQCDICKKLFNQRSALNRHKILHTAAQRYDSEGVRQQCEIRET</sequence>
<dbReference type="FunFam" id="3.30.160.60:FF:000624">
    <property type="entry name" value="zinc finger protein 697"/>
    <property type="match status" value="1"/>
</dbReference>
<evidence type="ECO:0000313" key="19">
    <source>
        <dbReference type="Proteomes" id="UP000653454"/>
    </source>
</evidence>
<evidence type="ECO:0000256" key="9">
    <source>
        <dbReference type="ARBA" id="ARBA00022737"/>
    </source>
</evidence>
<dbReference type="SUPFAM" id="SSF57667">
    <property type="entry name" value="beta-beta-alpha zinc fingers"/>
    <property type="match status" value="3"/>
</dbReference>
<comment type="function">
    <text evidence="1">May be involved in transcriptional regulation.</text>
</comment>
<dbReference type="GO" id="GO:0008270">
    <property type="term" value="F:zinc ion binding"/>
    <property type="evidence" value="ECO:0007669"/>
    <property type="project" value="UniProtKB-KW"/>
</dbReference>
<feature type="domain" description="C2H2-type" evidence="17">
    <location>
        <begin position="355"/>
        <end position="382"/>
    </location>
</feature>
<dbReference type="FunFam" id="3.30.160.60:FF:000557">
    <property type="entry name" value="zinc finger and SCAN domain-containing protein 29"/>
    <property type="match status" value="1"/>
</dbReference>
<dbReference type="Pfam" id="PF12874">
    <property type="entry name" value="zf-met"/>
    <property type="match status" value="1"/>
</dbReference>
<evidence type="ECO:0000256" key="11">
    <source>
        <dbReference type="ARBA" id="ARBA00022833"/>
    </source>
</evidence>
<keyword evidence="15" id="KW-0539">Nucleus</keyword>
<evidence type="ECO:0000256" key="13">
    <source>
        <dbReference type="ARBA" id="ARBA00023125"/>
    </source>
</evidence>
<evidence type="ECO:0000256" key="15">
    <source>
        <dbReference type="ARBA" id="ARBA00023242"/>
    </source>
</evidence>
<gene>
    <name evidence="18" type="ORF">PLXY2_LOCUS7048</name>
</gene>
<dbReference type="PANTHER" id="PTHR24409">
    <property type="entry name" value="ZINC FINGER PROTEIN 142"/>
    <property type="match status" value="1"/>
</dbReference>
<dbReference type="AlphaFoldDB" id="A0A8S4EW52"/>
<keyword evidence="7" id="KW-0302">Gap protein</keyword>
<feature type="domain" description="C2H2-type" evidence="17">
    <location>
        <begin position="271"/>
        <end position="298"/>
    </location>
</feature>
<comment type="caution">
    <text evidence="18">The sequence shown here is derived from an EMBL/GenBank/DDBJ whole genome shotgun (WGS) entry which is preliminary data.</text>
</comment>
<keyword evidence="13" id="KW-0238">DNA-binding</keyword>
<evidence type="ECO:0000256" key="6">
    <source>
        <dbReference type="ARBA" id="ARBA00013638"/>
    </source>
</evidence>
<dbReference type="SMART" id="SM00355">
    <property type="entry name" value="ZnF_C2H2"/>
    <property type="match status" value="7"/>
</dbReference>
<organism evidence="18 19">
    <name type="scientific">Plutella xylostella</name>
    <name type="common">Diamondback moth</name>
    <name type="synonym">Plutella maculipennis</name>
    <dbReference type="NCBI Taxonomy" id="51655"/>
    <lineage>
        <taxon>Eukaryota</taxon>
        <taxon>Metazoa</taxon>
        <taxon>Ecdysozoa</taxon>
        <taxon>Arthropoda</taxon>
        <taxon>Hexapoda</taxon>
        <taxon>Insecta</taxon>
        <taxon>Pterygota</taxon>
        <taxon>Neoptera</taxon>
        <taxon>Endopterygota</taxon>
        <taxon>Lepidoptera</taxon>
        <taxon>Glossata</taxon>
        <taxon>Ditrysia</taxon>
        <taxon>Yponomeutoidea</taxon>
        <taxon>Plutellidae</taxon>
        <taxon>Plutella</taxon>
    </lineage>
</organism>
<keyword evidence="9" id="KW-0677">Repeat</keyword>
<dbReference type="FunFam" id="3.30.160.60:FF:000446">
    <property type="entry name" value="Zinc finger protein"/>
    <property type="match status" value="1"/>
</dbReference>
<keyword evidence="19" id="KW-1185">Reference proteome</keyword>
<feature type="domain" description="C2H2-type" evidence="17">
    <location>
        <begin position="411"/>
        <end position="438"/>
    </location>
</feature>
<feature type="domain" description="C2H2-type" evidence="17">
    <location>
        <begin position="299"/>
        <end position="326"/>
    </location>
</feature>
<comment type="similarity">
    <text evidence="5">Belongs to the hunchback C2H2-type zinc-finger protein family.</text>
</comment>
<dbReference type="FunFam" id="3.30.160.60:FF:000771">
    <property type="entry name" value="zinc finger protein 648"/>
    <property type="match status" value="1"/>
</dbReference>
<dbReference type="InterPro" id="IPR013087">
    <property type="entry name" value="Znf_C2H2_type"/>
</dbReference>
<proteinExistence type="inferred from homology"/>
<evidence type="ECO:0000313" key="18">
    <source>
        <dbReference type="EMBL" id="CAG9120357.1"/>
    </source>
</evidence>
<dbReference type="GO" id="GO:0005634">
    <property type="term" value="C:nucleus"/>
    <property type="evidence" value="ECO:0007669"/>
    <property type="project" value="UniProtKB-SubCell"/>
</dbReference>
<keyword evidence="7" id="KW-0217">Developmental protein</keyword>
<comment type="subcellular location">
    <subcellularLocation>
        <location evidence="3">Nucleus</location>
    </subcellularLocation>
</comment>
<dbReference type="FunFam" id="3.30.160.60:FF:000100">
    <property type="entry name" value="Zinc finger 45-like"/>
    <property type="match status" value="1"/>
</dbReference>
<keyword evidence="14" id="KW-0804">Transcription</keyword>
<dbReference type="GO" id="GO:0000981">
    <property type="term" value="F:DNA-binding transcription factor activity, RNA polymerase II-specific"/>
    <property type="evidence" value="ECO:0007669"/>
    <property type="project" value="TreeGrafter"/>
</dbReference>
<dbReference type="Gene3D" id="3.30.160.60">
    <property type="entry name" value="Classic Zinc Finger"/>
    <property type="match status" value="6"/>
</dbReference>
<dbReference type="PROSITE" id="PS50157">
    <property type="entry name" value="ZINC_FINGER_C2H2_2"/>
    <property type="match status" value="6"/>
</dbReference>
<feature type="domain" description="C2H2-type" evidence="17">
    <location>
        <begin position="327"/>
        <end position="354"/>
    </location>
</feature>
<dbReference type="GO" id="GO:0000977">
    <property type="term" value="F:RNA polymerase II transcription regulatory region sequence-specific DNA binding"/>
    <property type="evidence" value="ECO:0007669"/>
    <property type="project" value="TreeGrafter"/>
</dbReference>
<dbReference type="Pfam" id="PF00096">
    <property type="entry name" value="zf-C2H2"/>
    <property type="match status" value="5"/>
</dbReference>
<reference evidence="18" key="1">
    <citation type="submission" date="2020-11" db="EMBL/GenBank/DDBJ databases">
        <authorList>
            <person name="Whiteford S."/>
        </authorList>
    </citation>
    <scope>NUCLEOTIDE SEQUENCE</scope>
</reference>
<name>A0A8S4EW52_PLUXY</name>
<evidence type="ECO:0000256" key="1">
    <source>
        <dbReference type="ARBA" id="ARBA00003767"/>
    </source>
</evidence>
<keyword evidence="10 16" id="KW-0863">Zinc-finger</keyword>
<evidence type="ECO:0000256" key="3">
    <source>
        <dbReference type="ARBA" id="ARBA00004123"/>
    </source>
</evidence>
<dbReference type="PANTHER" id="PTHR24409:SF434">
    <property type="entry name" value="FI01124P-RELATED"/>
    <property type="match status" value="1"/>
</dbReference>
<dbReference type="FunFam" id="3.30.160.60:FF:000123">
    <property type="entry name" value="transcriptional repressor CTCF isoform X1"/>
    <property type="match status" value="1"/>
</dbReference>
<dbReference type="GO" id="GO:0048598">
    <property type="term" value="P:embryonic morphogenesis"/>
    <property type="evidence" value="ECO:0007669"/>
    <property type="project" value="UniProtKB-ARBA"/>
</dbReference>
<evidence type="ECO:0000256" key="2">
    <source>
        <dbReference type="ARBA" id="ARBA00003983"/>
    </source>
</evidence>
<evidence type="ECO:0000256" key="4">
    <source>
        <dbReference type="ARBA" id="ARBA00006991"/>
    </source>
</evidence>
<evidence type="ECO:0000256" key="5">
    <source>
        <dbReference type="ARBA" id="ARBA00007746"/>
    </source>
</evidence>
<evidence type="ECO:0000256" key="12">
    <source>
        <dbReference type="ARBA" id="ARBA00023015"/>
    </source>
</evidence>
<evidence type="ECO:0000256" key="7">
    <source>
        <dbReference type="ARBA" id="ARBA00022492"/>
    </source>
</evidence>
<dbReference type="Proteomes" id="UP000653454">
    <property type="component" value="Unassembled WGS sequence"/>
</dbReference>
<comment type="function">
    <text evidence="2">Gap class segmentation protein that controls development of head structures.</text>
</comment>
<evidence type="ECO:0000256" key="10">
    <source>
        <dbReference type="ARBA" id="ARBA00022771"/>
    </source>
</evidence>
<keyword evidence="12" id="KW-0805">Transcription regulation</keyword>
<evidence type="ECO:0000256" key="14">
    <source>
        <dbReference type="ARBA" id="ARBA00023163"/>
    </source>
</evidence>
<dbReference type="PROSITE" id="PS00028">
    <property type="entry name" value="ZINC_FINGER_C2H2_1"/>
    <property type="match status" value="7"/>
</dbReference>